<dbReference type="EMBL" id="CDMZ01000208">
    <property type="protein sequence ID" value="CEM09158.1"/>
    <property type="molecule type" value="Genomic_DNA"/>
</dbReference>
<dbReference type="Gene3D" id="3.40.33.10">
    <property type="entry name" value="CAP"/>
    <property type="match status" value="1"/>
</dbReference>
<feature type="compositionally biased region" description="Polar residues" evidence="1">
    <location>
        <begin position="169"/>
        <end position="213"/>
    </location>
</feature>
<dbReference type="VEuPathDB" id="CryptoDB:Cvel_15824"/>
<sequence>MALPRKSFFGGHAPFQEVILKVLGREEIVQAEFLAHVNRERKQKGVPPASWDFECAEAAEVLAQTTAHRHFLRPDDPVRSVSGSQLAHFIPEEETVGPVSGGVRTGAVSLHASIRKALEAWKGGTAQVATLADPSMTRIGAAIAVTRRGLFVSLVASSLEDEEEDEATPTVNPSTTKPSRPVSVSQALQSPHNETAFTIPGSRSTLGMSSSNLRPGLLGLKVKSKGRDKEAKTQRHMRWNDLTHAINLQETNRVSPLPPLSGRDGLHSRGATRNSGGRHGWQRGRPTTGGRLSVSSSPSPERDRGRETSRGKRGHVPRSASSSPENNAQRSQTAGGTLRGGRSRSPPNRLTRAEGGGNSVEERESTRRGDGGLQEIAVSPVAKKKQNNPPLFPVHVPSPETNNFNQSQPMPSAGNPFRVPKPPTLEALEVEVEDILKEAGDNLEEVIDPFALDDALEDDEEYAGPPNLSPVTGQQLTLLGTALITQIRMTSSAGTDGQLQHGHTGMQGKAETLLTDMQERQRNVLWDCASDALFDKVRPPFVARKTWEHPTSSKHRGQTKKKAMELLEQLREEVLPEDSEKKKEQSKRGQSELAQLLSKLASSSTYSRSPRSGSSGRSPRSNGGSPARHALAASMMEQGGSLTRSPSRAQRGKFGFSSSPTSSLPLCNAKKVNSPSIPLTASQTPQNPFRSGEEYEDRKPVPFLGENLPPNEFRDGAATVPPDADILPSPISVSMPSPPTAALLSAPRV</sequence>
<dbReference type="InterPro" id="IPR014044">
    <property type="entry name" value="CAP_dom"/>
</dbReference>
<feature type="compositionally biased region" description="Basic and acidic residues" evidence="1">
    <location>
        <begin position="225"/>
        <end position="241"/>
    </location>
</feature>
<proteinExistence type="predicted"/>
<feature type="compositionally biased region" description="Basic and acidic residues" evidence="1">
    <location>
        <begin position="572"/>
        <end position="590"/>
    </location>
</feature>
<organism evidence="3">
    <name type="scientific">Chromera velia CCMP2878</name>
    <dbReference type="NCBI Taxonomy" id="1169474"/>
    <lineage>
        <taxon>Eukaryota</taxon>
        <taxon>Sar</taxon>
        <taxon>Alveolata</taxon>
        <taxon>Colpodellida</taxon>
        <taxon>Chromeraceae</taxon>
        <taxon>Chromera</taxon>
    </lineage>
</organism>
<feature type="compositionally biased region" description="Basic and acidic residues" evidence="1">
    <location>
        <begin position="691"/>
        <end position="700"/>
    </location>
</feature>
<dbReference type="SUPFAM" id="SSF55797">
    <property type="entry name" value="PR-1-like"/>
    <property type="match status" value="1"/>
</dbReference>
<evidence type="ECO:0000313" key="3">
    <source>
        <dbReference type="EMBL" id="CEM09158.1"/>
    </source>
</evidence>
<gene>
    <name evidence="3" type="ORF">Cvel_15824</name>
</gene>
<protein>
    <recommendedName>
        <fullName evidence="2">SCP domain-containing protein</fullName>
    </recommendedName>
</protein>
<feature type="region of interest" description="Disordered" evidence="1">
    <location>
        <begin position="572"/>
        <end position="591"/>
    </location>
</feature>
<feature type="region of interest" description="Disordered" evidence="1">
    <location>
        <begin position="158"/>
        <end position="414"/>
    </location>
</feature>
<dbReference type="AlphaFoldDB" id="A0A0G4F8T1"/>
<reference evidence="3" key="1">
    <citation type="submission" date="2014-11" db="EMBL/GenBank/DDBJ databases">
        <authorList>
            <person name="Otto D Thomas"/>
            <person name="Naeem Raeece"/>
        </authorList>
    </citation>
    <scope>NUCLEOTIDE SEQUENCE</scope>
</reference>
<feature type="compositionally biased region" description="Basic and acidic residues" evidence="1">
    <location>
        <begin position="360"/>
        <end position="370"/>
    </location>
</feature>
<dbReference type="Pfam" id="PF00188">
    <property type="entry name" value="CAP"/>
    <property type="match status" value="1"/>
</dbReference>
<feature type="compositionally biased region" description="Basic and acidic residues" evidence="1">
    <location>
        <begin position="300"/>
        <end position="310"/>
    </location>
</feature>
<feature type="domain" description="SCP" evidence="2">
    <location>
        <begin position="34"/>
        <end position="151"/>
    </location>
</feature>
<feature type="compositionally biased region" description="Polar residues" evidence="1">
    <location>
        <begin position="319"/>
        <end position="335"/>
    </location>
</feature>
<feature type="compositionally biased region" description="Polar residues" evidence="1">
    <location>
        <begin position="399"/>
        <end position="410"/>
    </location>
</feature>
<feature type="compositionally biased region" description="Low complexity" evidence="1">
    <location>
        <begin position="728"/>
        <end position="749"/>
    </location>
</feature>
<feature type="compositionally biased region" description="Low complexity" evidence="1">
    <location>
        <begin position="600"/>
        <end position="626"/>
    </location>
</feature>
<dbReference type="InterPro" id="IPR035940">
    <property type="entry name" value="CAP_sf"/>
</dbReference>
<feature type="compositionally biased region" description="Polar residues" evidence="1">
    <location>
        <begin position="656"/>
        <end position="689"/>
    </location>
</feature>
<accession>A0A0G4F8T1</accession>
<name>A0A0G4F8T1_9ALVE</name>
<evidence type="ECO:0000259" key="2">
    <source>
        <dbReference type="Pfam" id="PF00188"/>
    </source>
</evidence>
<feature type="region of interest" description="Disordered" evidence="1">
    <location>
        <begin position="600"/>
        <end position="749"/>
    </location>
</feature>
<evidence type="ECO:0000256" key="1">
    <source>
        <dbReference type="SAM" id="MobiDB-lite"/>
    </source>
</evidence>